<proteinExistence type="predicted"/>
<dbReference type="AlphaFoldDB" id="A0A167PDA1"/>
<comment type="caution">
    <text evidence="2">The sequence shown here is derived from an EMBL/GenBank/DDBJ whole genome shotgun (WGS) entry which is preliminary data.</text>
</comment>
<sequence>MKSEEILKIESELKISVPGWYKQFLLNFPVELINDEEEGVFYSAHVVIDETKSSRDYCEEEWEEPFPKELLSVGWNGGCSCYCIKQADTEQNVYLFCHERGAIDPSETLTLDQFIEAWSE</sequence>
<dbReference type="InterPro" id="IPR037883">
    <property type="entry name" value="Knr4/Smi1-like_sf"/>
</dbReference>
<evidence type="ECO:0000259" key="1">
    <source>
        <dbReference type="Pfam" id="PF09346"/>
    </source>
</evidence>
<feature type="domain" description="Knr4/Smi1-like" evidence="1">
    <location>
        <begin position="3"/>
        <end position="101"/>
    </location>
</feature>
<dbReference type="RefSeq" id="WP_063379534.1">
    <property type="nucleotide sequence ID" value="NZ_AUXX01000001.1"/>
</dbReference>
<protein>
    <recommendedName>
        <fullName evidence="1">Knr4/Smi1-like domain-containing protein</fullName>
    </recommendedName>
</protein>
<dbReference type="Gene3D" id="3.40.1580.10">
    <property type="entry name" value="SMI1/KNR4-like"/>
    <property type="match status" value="1"/>
</dbReference>
<evidence type="ECO:0000313" key="2">
    <source>
        <dbReference type="EMBL" id="KZN70394.1"/>
    </source>
</evidence>
<dbReference type="InterPro" id="IPR018958">
    <property type="entry name" value="Knr4/Smi1-like_dom"/>
</dbReference>
<dbReference type="PATRIC" id="fig|1365257.3.peg.80"/>
<reference evidence="2 3" key="1">
    <citation type="submission" date="2013-07" db="EMBL/GenBank/DDBJ databases">
        <title>Comparative Genomic and Metabolomic Analysis of Twelve Strains of Pseudoalteromonas luteoviolacea.</title>
        <authorList>
            <person name="Vynne N.G."/>
            <person name="Mansson M."/>
            <person name="Gram L."/>
        </authorList>
    </citation>
    <scope>NUCLEOTIDE SEQUENCE [LARGE SCALE GENOMIC DNA]</scope>
    <source>
        <strain evidence="2 3">S4060-1</strain>
    </source>
</reference>
<dbReference type="Proteomes" id="UP000076661">
    <property type="component" value="Unassembled WGS sequence"/>
</dbReference>
<dbReference type="Pfam" id="PF09346">
    <property type="entry name" value="SMI1_KNR4"/>
    <property type="match status" value="1"/>
</dbReference>
<gene>
    <name evidence="2" type="ORF">N478_00390</name>
</gene>
<accession>A0A167PDA1</accession>
<name>A0A167PDA1_9GAMM</name>
<dbReference type="SUPFAM" id="SSF160631">
    <property type="entry name" value="SMI1/KNR4-like"/>
    <property type="match status" value="1"/>
</dbReference>
<evidence type="ECO:0000313" key="3">
    <source>
        <dbReference type="Proteomes" id="UP000076661"/>
    </source>
</evidence>
<dbReference type="EMBL" id="AUXX01000001">
    <property type="protein sequence ID" value="KZN70394.1"/>
    <property type="molecule type" value="Genomic_DNA"/>
</dbReference>
<organism evidence="2 3">
    <name type="scientific">Pseudoalteromonas luteoviolacea S4060-1</name>
    <dbReference type="NCBI Taxonomy" id="1365257"/>
    <lineage>
        <taxon>Bacteria</taxon>
        <taxon>Pseudomonadati</taxon>
        <taxon>Pseudomonadota</taxon>
        <taxon>Gammaproteobacteria</taxon>
        <taxon>Alteromonadales</taxon>
        <taxon>Pseudoalteromonadaceae</taxon>
        <taxon>Pseudoalteromonas</taxon>
    </lineage>
</organism>